<dbReference type="EMBL" id="ADBV01014233">
    <property type="protein sequence ID" value="EJW73354.1"/>
    <property type="molecule type" value="Genomic_DNA"/>
</dbReference>
<organism evidence="3 4">
    <name type="scientific">Wuchereria bancrofti</name>
    <dbReference type="NCBI Taxonomy" id="6293"/>
    <lineage>
        <taxon>Eukaryota</taxon>
        <taxon>Metazoa</taxon>
        <taxon>Ecdysozoa</taxon>
        <taxon>Nematoda</taxon>
        <taxon>Chromadorea</taxon>
        <taxon>Rhabditida</taxon>
        <taxon>Spirurina</taxon>
        <taxon>Spiruromorpha</taxon>
        <taxon>Filarioidea</taxon>
        <taxon>Onchocercidae</taxon>
        <taxon>Wuchereria</taxon>
    </lineage>
</organism>
<dbReference type="GO" id="GO:0004181">
    <property type="term" value="F:metallocarboxypeptidase activity"/>
    <property type="evidence" value="ECO:0007669"/>
    <property type="project" value="InterPro"/>
</dbReference>
<dbReference type="InterPro" id="IPR000834">
    <property type="entry name" value="Peptidase_M14"/>
</dbReference>
<reference evidence="4" key="1">
    <citation type="submission" date="2012-08" db="EMBL/GenBank/DDBJ databases">
        <title>The Genome Sequence of Wuchereria bancrofti.</title>
        <authorList>
            <person name="Nutman T.B."/>
            <person name="Fink D.L."/>
            <person name="Russ C."/>
            <person name="Young S."/>
            <person name="Zeng Q."/>
            <person name="Koehrsen M."/>
            <person name="Alvarado L."/>
            <person name="Berlin A."/>
            <person name="Chapman S.B."/>
            <person name="Chen Z."/>
            <person name="Freedman E."/>
            <person name="Gellesch M."/>
            <person name="Goldberg J."/>
            <person name="Griggs A."/>
            <person name="Gujja S."/>
            <person name="Heilman E.R."/>
            <person name="Heiman D."/>
            <person name="Hepburn T."/>
            <person name="Howarth C."/>
            <person name="Jen D."/>
            <person name="Larson L."/>
            <person name="Lewis B."/>
            <person name="Mehta T."/>
            <person name="Park D."/>
            <person name="Pearson M."/>
            <person name="Roberts A."/>
            <person name="Saif S."/>
            <person name="Shea T."/>
            <person name="Shenoy N."/>
            <person name="Sisk P."/>
            <person name="Stolte C."/>
            <person name="Sykes S."/>
            <person name="Walk T."/>
            <person name="White J."/>
            <person name="Yandava C."/>
            <person name="Haas B."/>
            <person name="Henn M.R."/>
            <person name="Nusbaum C."/>
            <person name="Birren B."/>
        </authorList>
    </citation>
    <scope>NUCLEOTIDE SEQUENCE [LARGE SCALE GENOMIC DNA]</scope>
    <source>
        <strain evidence="4">NA</strain>
    </source>
</reference>
<dbReference type="Pfam" id="PF00246">
    <property type="entry name" value="Peptidase_M14"/>
    <property type="match status" value="1"/>
</dbReference>
<accession>J9ED66</accession>
<dbReference type="GO" id="GO:0008270">
    <property type="term" value="F:zinc ion binding"/>
    <property type="evidence" value="ECO:0007669"/>
    <property type="project" value="InterPro"/>
</dbReference>
<comment type="caution">
    <text evidence="3">The sequence shown here is derived from an EMBL/GenBank/DDBJ whole genome shotgun (WGS) entry which is preliminary data.</text>
</comment>
<dbReference type="SUPFAM" id="SSF53187">
    <property type="entry name" value="Zn-dependent exopeptidases"/>
    <property type="match status" value="1"/>
</dbReference>
<dbReference type="Proteomes" id="UP000004810">
    <property type="component" value="Unassembled WGS sequence"/>
</dbReference>
<comment type="similarity">
    <text evidence="1">Belongs to the peptidase M14 family.</text>
</comment>
<evidence type="ECO:0000256" key="1">
    <source>
        <dbReference type="ARBA" id="ARBA00005988"/>
    </source>
</evidence>
<sequence length="72" mass="8805">MVRQRNMLYDNDKEKRFWDDINRNSNIFLGKYNSYDSIVRWLKNLERRYHNIVTVNSIGTTAEERFIYGVKV</sequence>
<dbReference type="GO" id="GO:0006508">
    <property type="term" value="P:proteolysis"/>
    <property type="evidence" value="ECO:0007669"/>
    <property type="project" value="InterPro"/>
</dbReference>
<protein>
    <recommendedName>
        <fullName evidence="2">Peptidase M14 domain-containing protein</fullName>
    </recommendedName>
</protein>
<feature type="domain" description="Peptidase M14" evidence="2">
    <location>
        <begin position="38"/>
        <end position="72"/>
    </location>
</feature>
<evidence type="ECO:0000313" key="4">
    <source>
        <dbReference type="Proteomes" id="UP000004810"/>
    </source>
</evidence>
<dbReference type="AlphaFoldDB" id="J9ED66"/>
<evidence type="ECO:0000313" key="3">
    <source>
        <dbReference type="EMBL" id="EJW73354.1"/>
    </source>
</evidence>
<dbReference type="Gene3D" id="3.40.630.10">
    <property type="entry name" value="Zn peptidases"/>
    <property type="match status" value="1"/>
</dbReference>
<evidence type="ECO:0000259" key="2">
    <source>
        <dbReference type="Pfam" id="PF00246"/>
    </source>
</evidence>
<proteinExistence type="inferred from homology"/>
<name>J9ED66_WUCBA</name>
<gene>
    <name evidence="3" type="ORF">WUBG_15741</name>
</gene>